<dbReference type="STRING" id="1300348.I602_277"/>
<accession>A0A0N0UN61</accession>
<dbReference type="Proteomes" id="UP000037716">
    <property type="component" value="Unassembled WGS sequence"/>
</dbReference>
<organism evidence="1 3">
    <name type="scientific">Polaribacter dokdonensis DSW-5</name>
    <dbReference type="NCBI Taxonomy" id="1300348"/>
    <lineage>
        <taxon>Bacteria</taxon>
        <taxon>Pseudomonadati</taxon>
        <taxon>Bacteroidota</taxon>
        <taxon>Flavobacteriia</taxon>
        <taxon>Flavobacteriales</taxon>
        <taxon>Flavobacteriaceae</taxon>
    </lineage>
</organism>
<comment type="caution">
    <text evidence="1">The sequence shown here is derived from an EMBL/GenBank/DDBJ whole genome shotgun (WGS) entry which is preliminary data.</text>
</comment>
<dbReference type="EMBL" id="LGBR01000001">
    <property type="protein sequence ID" value="KOY50717.1"/>
    <property type="molecule type" value="Genomic_DNA"/>
</dbReference>
<protein>
    <submittedName>
        <fullName evidence="2">tRNA_anti-like</fullName>
    </submittedName>
</protein>
<dbReference type="AlphaFoldDB" id="A0A0N0UN61"/>
<keyword evidence="4" id="KW-1185">Reference proteome</keyword>
<evidence type="ECO:0000313" key="2">
    <source>
        <dbReference type="EMBL" id="SEE27746.1"/>
    </source>
</evidence>
<dbReference type="EMBL" id="FNUE01000001">
    <property type="protein sequence ID" value="SEE27746.1"/>
    <property type="molecule type" value="Genomic_DNA"/>
</dbReference>
<reference evidence="2 4" key="2">
    <citation type="submission" date="2016-10" db="EMBL/GenBank/DDBJ databases">
        <authorList>
            <person name="Varghese N."/>
            <person name="Submissions S."/>
        </authorList>
    </citation>
    <scope>NUCLEOTIDE SEQUENCE [LARGE SCALE GENOMIC DNA]</scope>
    <source>
        <strain evidence="2 4">DSW-5</strain>
    </source>
</reference>
<dbReference type="RefSeq" id="WP_053972991.1">
    <property type="nucleotide sequence ID" value="NZ_FNUE01000001.1"/>
</dbReference>
<reference evidence="1 3" key="1">
    <citation type="submission" date="2015-07" db="EMBL/GenBank/DDBJ databases">
        <title>Genome of Polaribacter dokdonenesis DSW-5, isolated from seawater off Dokdo in Korea.</title>
        <authorList>
            <person name="Yoon K."/>
            <person name="Song J.Y."/>
            <person name="Kim J.F."/>
        </authorList>
    </citation>
    <scope>NUCLEOTIDE SEQUENCE [LARGE SCALE GENOMIC DNA]</scope>
    <source>
        <strain evidence="1 3">DSW-5</strain>
    </source>
</reference>
<proteinExistence type="predicted"/>
<dbReference type="OrthoDB" id="673558at2"/>
<evidence type="ECO:0000313" key="1">
    <source>
        <dbReference type="EMBL" id="KOY50717.1"/>
    </source>
</evidence>
<dbReference type="Pfam" id="PF12869">
    <property type="entry name" value="tRNA_anti-like"/>
    <property type="match status" value="1"/>
</dbReference>
<name>A0A0N0UN61_9FLAO</name>
<gene>
    <name evidence="1" type="ORF">I602_277</name>
    <name evidence="2" type="ORF">SAMN05444353_1508</name>
</gene>
<dbReference type="InterPro" id="IPR024422">
    <property type="entry name" value="Protein_unknown_function_OB"/>
</dbReference>
<dbReference type="Proteomes" id="UP000183071">
    <property type="component" value="Unassembled WGS sequence"/>
</dbReference>
<evidence type="ECO:0000313" key="4">
    <source>
        <dbReference type="Proteomes" id="UP000183071"/>
    </source>
</evidence>
<dbReference type="PATRIC" id="fig|1300348.6.peg.278"/>
<sequence length="139" mass="15320">MKFKKIVLPLILLSVGIAIVAYNVYNKPHIDVVDAKADVLVTAENLFTEFSTDEATANAEYLDKIIQVKGIVQKLEIENGIGIVTLKTEDDFGSVQCNLSTEAKNDFNVLKENELVTIKGICTGYLMDVVLVKSEIVNQ</sequence>
<evidence type="ECO:0000313" key="3">
    <source>
        <dbReference type="Proteomes" id="UP000037716"/>
    </source>
</evidence>